<dbReference type="AlphaFoldDB" id="A0A7M1LHG7"/>
<keyword evidence="5" id="KW-1185">Reference proteome</keyword>
<dbReference type="GO" id="GO:0015689">
    <property type="term" value="P:molybdate ion transport"/>
    <property type="evidence" value="ECO:0007669"/>
    <property type="project" value="InterPro"/>
</dbReference>
<evidence type="ECO:0000313" key="4">
    <source>
        <dbReference type="EMBL" id="QOQ88027.1"/>
    </source>
</evidence>
<dbReference type="InterPro" id="IPR005116">
    <property type="entry name" value="Transp-assoc_OB_typ1"/>
</dbReference>
<accession>A0A7M1LHG7</accession>
<organism evidence="4 5">
    <name type="scientific">Campylobacter corcagiensis</name>
    <dbReference type="NCBI Taxonomy" id="1448857"/>
    <lineage>
        <taxon>Bacteria</taxon>
        <taxon>Pseudomonadati</taxon>
        <taxon>Campylobacterota</taxon>
        <taxon>Epsilonproteobacteria</taxon>
        <taxon>Campylobacterales</taxon>
        <taxon>Campylobacteraceae</taxon>
        <taxon>Campylobacter</taxon>
    </lineage>
</organism>
<gene>
    <name evidence="4" type="ORF">IMC76_04345</name>
</gene>
<dbReference type="Proteomes" id="UP000594749">
    <property type="component" value="Chromosome"/>
</dbReference>
<dbReference type="EMBL" id="CP063078">
    <property type="protein sequence ID" value="QOQ88027.1"/>
    <property type="molecule type" value="Genomic_DNA"/>
</dbReference>
<sequence>MATNKIEAKIIALKNSDDIFRVDLETKSGVKLALVCLNCEKNIGDVILVGINPTNVAISKKIENLSISNQIPAQISSIENGEVLTKISAKFEEREICAIITRTSSDKLGLKANENAIFLIKSTDMFIV</sequence>
<dbReference type="PROSITE" id="PS51866">
    <property type="entry name" value="MOP"/>
    <property type="match status" value="1"/>
</dbReference>
<dbReference type="OrthoDB" id="5363134at2"/>
<dbReference type="SUPFAM" id="SSF50331">
    <property type="entry name" value="MOP-like"/>
    <property type="match status" value="1"/>
</dbReference>
<dbReference type="Gene3D" id="2.40.50.100">
    <property type="match status" value="1"/>
</dbReference>
<proteinExistence type="predicted"/>
<protein>
    <submittedName>
        <fullName evidence="4">TOBE domain-containing protein</fullName>
    </submittedName>
</protein>
<dbReference type="InterPro" id="IPR004606">
    <property type="entry name" value="Mop_domain"/>
</dbReference>
<evidence type="ECO:0000256" key="2">
    <source>
        <dbReference type="PROSITE-ProRule" id="PRU01213"/>
    </source>
</evidence>
<keyword evidence="1 2" id="KW-0500">Molybdenum</keyword>
<evidence type="ECO:0000313" key="5">
    <source>
        <dbReference type="Proteomes" id="UP000594749"/>
    </source>
</evidence>
<reference evidence="4 5" key="1">
    <citation type="submission" date="2020-10" db="EMBL/GenBank/DDBJ databases">
        <title>Campylobacter and Helicobacter PacBio genomes.</title>
        <authorList>
            <person name="Lane C."/>
        </authorList>
    </citation>
    <scope>NUCLEOTIDE SEQUENCE [LARGE SCALE GENOMIC DNA]</scope>
    <source>
        <strain evidence="4 5">2016D-0077</strain>
    </source>
</reference>
<evidence type="ECO:0000259" key="3">
    <source>
        <dbReference type="PROSITE" id="PS51866"/>
    </source>
</evidence>
<dbReference type="RefSeq" id="WP_025801921.1">
    <property type="nucleotide sequence ID" value="NZ_CP053842.1"/>
</dbReference>
<dbReference type="InterPro" id="IPR008995">
    <property type="entry name" value="Mo/tungstate-bd_C_term_dom"/>
</dbReference>
<dbReference type="Pfam" id="PF03459">
    <property type="entry name" value="TOBE"/>
    <property type="match status" value="1"/>
</dbReference>
<evidence type="ECO:0000256" key="1">
    <source>
        <dbReference type="ARBA" id="ARBA00022505"/>
    </source>
</evidence>
<feature type="domain" description="Mop" evidence="3">
    <location>
        <begin position="64"/>
        <end position="128"/>
    </location>
</feature>
<name>A0A7M1LHG7_9BACT</name>